<dbReference type="PANTHER" id="PTHR11266">
    <property type="entry name" value="PEROXISOMAL MEMBRANE PROTEIN 2, PXMP2 MPV17"/>
    <property type="match status" value="1"/>
</dbReference>
<keyword evidence="7" id="KW-0732">Signal</keyword>
<keyword evidence="5" id="KW-0472">Membrane</keyword>
<dbReference type="GO" id="GO:0005778">
    <property type="term" value="C:peroxisomal membrane"/>
    <property type="evidence" value="ECO:0007669"/>
    <property type="project" value="TreeGrafter"/>
</dbReference>
<protein>
    <recommendedName>
        <fullName evidence="10">PXMP2/4 family protein 3</fullName>
    </recommendedName>
</protein>
<evidence type="ECO:0000313" key="9">
    <source>
        <dbReference type="Proteomes" id="UP000184267"/>
    </source>
</evidence>
<dbReference type="PANTHER" id="PTHR11266:SF93">
    <property type="entry name" value="INTEGRAL MEMBRANE PROTEIN 25D9-6"/>
    <property type="match status" value="1"/>
</dbReference>
<sequence>MLTPLSRAALLQFFQEILASHLAGAPPPRVGKNAPFLVHVLARAQVSSKAFKMAAYGFLVSAPMSHTLVNALQRAFAGKSGLTARLGMLLASQLIVAPIQIFSYLACMAVINGAKSVDEVSKTVKAGFGKVIRVTWMTSPVYTVFAQQFLPTEMWVPFFTFMQFLTGTYFNTKIKRMQIEAAAKAKKDKEPKD</sequence>
<gene>
    <name evidence="8" type="ORF">TRAPUB_6344</name>
</gene>
<dbReference type="STRING" id="154538.A0A1M2V5X8"/>
<dbReference type="AlphaFoldDB" id="A0A1M2V5X8"/>
<evidence type="ECO:0000256" key="1">
    <source>
        <dbReference type="ARBA" id="ARBA00004141"/>
    </source>
</evidence>
<comment type="subcellular location">
    <subcellularLocation>
        <location evidence="1">Membrane</location>
        <topology evidence="1">Multi-pass membrane protein</topology>
    </subcellularLocation>
</comment>
<keyword evidence="3" id="KW-0812">Transmembrane</keyword>
<reference evidence="8 9" key="1">
    <citation type="submission" date="2016-10" db="EMBL/GenBank/DDBJ databases">
        <title>Genome sequence of the basidiomycete white-rot fungus Trametes pubescens.</title>
        <authorList>
            <person name="Makela M.R."/>
            <person name="Granchi Z."/>
            <person name="Peng M."/>
            <person name="De Vries R.P."/>
            <person name="Grigoriev I."/>
            <person name="Riley R."/>
            <person name="Hilden K."/>
        </authorList>
    </citation>
    <scope>NUCLEOTIDE SEQUENCE [LARGE SCALE GENOMIC DNA]</scope>
    <source>
        <strain evidence="8 9">FBCC735</strain>
    </source>
</reference>
<feature type="signal peptide" evidence="7">
    <location>
        <begin position="1"/>
        <end position="19"/>
    </location>
</feature>
<keyword evidence="9" id="KW-1185">Reference proteome</keyword>
<evidence type="ECO:0000256" key="6">
    <source>
        <dbReference type="RuleBase" id="RU363053"/>
    </source>
</evidence>
<comment type="caution">
    <text evidence="8">The sequence shown here is derived from an EMBL/GenBank/DDBJ whole genome shotgun (WGS) entry which is preliminary data.</text>
</comment>
<evidence type="ECO:0000256" key="5">
    <source>
        <dbReference type="ARBA" id="ARBA00023136"/>
    </source>
</evidence>
<dbReference type="EMBL" id="MNAD01001636">
    <property type="protein sequence ID" value="OJT03001.1"/>
    <property type="molecule type" value="Genomic_DNA"/>
</dbReference>
<dbReference type="InterPro" id="IPR007248">
    <property type="entry name" value="Mpv17_PMP22"/>
</dbReference>
<dbReference type="OrthoDB" id="860at2759"/>
<dbReference type="Pfam" id="PF04117">
    <property type="entry name" value="Mpv17_PMP22"/>
    <property type="match status" value="1"/>
</dbReference>
<accession>A0A1M2V5X8</accession>
<name>A0A1M2V5X8_TRAPU</name>
<organism evidence="8 9">
    <name type="scientific">Trametes pubescens</name>
    <name type="common">White-rot fungus</name>
    <dbReference type="NCBI Taxonomy" id="154538"/>
    <lineage>
        <taxon>Eukaryota</taxon>
        <taxon>Fungi</taxon>
        <taxon>Dikarya</taxon>
        <taxon>Basidiomycota</taxon>
        <taxon>Agaricomycotina</taxon>
        <taxon>Agaricomycetes</taxon>
        <taxon>Polyporales</taxon>
        <taxon>Polyporaceae</taxon>
        <taxon>Trametes</taxon>
    </lineage>
</organism>
<dbReference type="Proteomes" id="UP000184267">
    <property type="component" value="Unassembled WGS sequence"/>
</dbReference>
<evidence type="ECO:0000256" key="3">
    <source>
        <dbReference type="ARBA" id="ARBA00022692"/>
    </source>
</evidence>
<comment type="similarity">
    <text evidence="2 6">Belongs to the peroxisomal membrane protein PXMP2/4 family.</text>
</comment>
<evidence type="ECO:0000256" key="2">
    <source>
        <dbReference type="ARBA" id="ARBA00006824"/>
    </source>
</evidence>
<evidence type="ECO:0000256" key="4">
    <source>
        <dbReference type="ARBA" id="ARBA00022989"/>
    </source>
</evidence>
<evidence type="ECO:0008006" key="10">
    <source>
        <dbReference type="Google" id="ProtNLM"/>
    </source>
</evidence>
<evidence type="ECO:0000256" key="7">
    <source>
        <dbReference type="SAM" id="SignalP"/>
    </source>
</evidence>
<keyword evidence="4" id="KW-1133">Transmembrane helix</keyword>
<evidence type="ECO:0000313" key="8">
    <source>
        <dbReference type="EMBL" id="OJT03001.1"/>
    </source>
</evidence>
<feature type="chain" id="PRO_5012860728" description="PXMP2/4 family protein 3" evidence="7">
    <location>
        <begin position="20"/>
        <end position="193"/>
    </location>
</feature>
<proteinExistence type="inferred from homology"/>
<dbReference type="OMA" id="WINTIAK"/>